<sequence length="764" mass="87660">MLNRFCTLFHSNLQTGALDKESAVTQTLKQVLGWIGECKLLCTNENCHLLLTPRQPAYYFYPHKLYFDKVKDKKTSYQTENRIKQTVSYPLSYIPSKDWKMDGQYLQSACVSPVILDIISSTQFCSIVTLSLSFDHALFLNYCVARYPTRFKTENAVYCLRLKGVSTLLSDEDPVSDVNVSISVHNLTFSMKPVRRYYDHNYNSSHMMVISCLQEATLRKLRAFVEDIHRNRRMKLRAFVEDIHRNRRIVFPNFSGYSLTVTQMQANATKRLHKFRNGSHFSRVAKRIYEKTYYSHASSVVATVTTLLHQRTPDAFEFSRLRRQTGSHFSDMSGLFDFLSDDPDPKIHTDSKARVNKTTKPRDNLNNTCNDKVKERFTFRDAKRIYEKTHYSHASSVVSTVTPGPVMFVIMTYVRAEFDKQMPQCDTQAPCTRYNNGDRQVILKYVKGKIHKTMHKNYGRTPKNRNFSAIAERWMHGRSRRHIHEGFADACKLKGNTKPVAEVLEEIQDDIAHVKSDVEDVKDQLNAKNKTTTVLFIDLVVQITRPIANSCLMPEKIRLTEGNTTAIFRTSKRDSVTPENFTDVDLLRTVCYSHVLCPRDGAAFTNLCRNTCLTATLIIRFLYSRFTCYQVNHKIQSVFIAVMRLVNLDNCLLDYITVKSHPNFITKFLLACVNKHSMCMNPVNRKQSTTTHYAHTASPDQVLANVNGFVCNYIIPVPSLSESTDTLVAFVVVFVVIALCQPGPISGQFCELIGWEHKEPIVPL</sequence>
<gene>
    <name evidence="1" type="ORF">CLF_101949</name>
</gene>
<accession>G7Y6Y2</accession>
<protein>
    <submittedName>
        <fullName evidence="1">Uncharacterized protein</fullName>
    </submittedName>
</protein>
<dbReference type="AlphaFoldDB" id="G7Y6Y2"/>
<evidence type="ECO:0000313" key="2">
    <source>
        <dbReference type="Proteomes" id="UP000008909"/>
    </source>
</evidence>
<evidence type="ECO:0000313" key="1">
    <source>
        <dbReference type="EMBL" id="GAA48717.1"/>
    </source>
</evidence>
<dbReference type="EMBL" id="DF142905">
    <property type="protein sequence ID" value="GAA48717.1"/>
    <property type="molecule type" value="Genomic_DNA"/>
</dbReference>
<keyword evidence="2" id="KW-1185">Reference proteome</keyword>
<name>G7Y6Y2_CLOSI</name>
<organism evidence="1 2">
    <name type="scientific">Clonorchis sinensis</name>
    <name type="common">Chinese liver fluke</name>
    <dbReference type="NCBI Taxonomy" id="79923"/>
    <lineage>
        <taxon>Eukaryota</taxon>
        <taxon>Metazoa</taxon>
        <taxon>Spiralia</taxon>
        <taxon>Lophotrochozoa</taxon>
        <taxon>Platyhelminthes</taxon>
        <taxon>Trematoda</taxon>
        <taxon>Digenea</taxon>
        <taxon>Opisthorchiida</taxon>
        <taxon>Opisthorchiata</taxon>
        <taxon>Opisthorchiidae</taxon>
        <taxon>Clonorchis</taxon>
    </lineage>
</organism>
<dbReference type="Proteomes" id="UP000008909">
    <property type="component" value="Unassembled WGS sequence"/>
</dbReference>
<proteinExistence type="predicted"/>
<reference key="2">
    <citation type="submission" date="2011-10" db="EMBL/GenBank/DDBJ databases">
        <title>The genome and transcriptome sequence of Clonorchis sinensis provide insights into the carcinogenic liver fluke.</title>
        <authorList>
            <person name="Wang X."/>
            <person name="Huang Y."/>
            <person name="Chen W."/>
            <person name="Liu H."/>
            <person name="Guo L."/>
            <person name="Chen Y."/>
            <person name="Luo F."/>
            <person name="Zhou W."/>
            <person name="Sun J."/>
            <person name="Mao Q."/>
            <person name="Liang P."/>
            <person name="Zhou C."/>
            <person name="Tian Y."/>
            <person name="Men J."/>
            <person name="Lv X."/>
            <person name="Huang L."/>
            <person name="Zhou J."/>
            <person name="Hu Y."/>
            <person name="Li R."/>
            <person name="Zhang F."/>
            <person name="Lei H."/>
            <person name="Li X."/>
            <person name="Hu X."/>
            <person name="Liang C."/>
            <person name="Xu J."/>
            <person name="Wu Z."/>
            <person name="Yu X."/>
        </authorList>
    </citation>
    <scope>NUCLEOTIDE SEQUENCE</scope>
    <source>
        <strain>Henan</strain>
    </source>
</reference>
<reference evidence="1" key="1">
    <citation type="journal article" date="2011" name="Genome Biol.">
        <title>The draft genome of the carcinogenic human liver fluke Clonorchis sinensis.</title>
        <authorList>
            <person name="Wang X."/>
            <person name="Chen W."/>
            <person name="Huang Y."/>
            <person name="Sun J."/>
            <person name="Men J."/>
            <person name="Liu H."/>
            <person name="Luo F."/>
            <person name="Guo L."/>
            <person name="Lv X."/>
            <person name="Deng C."/>
            <person name="Zhou C."/>
            <person name="Fan Y."/>
            <person name="Li X."/>
            <person name="Huang L."/>
            <person name="Hu Y."/>
            <person name="Liang C."/>
            <person name="Hu X."/>
            <person name="Xu J."/>
            <person name="Yu X."/>
        </authorList>
    </citation>
    <scope>NUCLEOTIDE SEQUENCE [LARGE SCALE GENOMIC DNA]</scope>
    <source>
        <strain evidence="1">Henan</strain>
    </source>
</reference>